<gene>
    <name evidence="1" type="ORF">SAMN05421757_106281</name>
</gene>
<evidence type="ECO:0000313" key="1">
    <source>
        <dbReference type="EMBL" id="SNT13685.1"/>
    </source>
</evidence>
<dbReference type="PANTHER" id="PTHR11102">
    <property type="entry name" value="SEL-1-LIKE PROTEIN"/>
    <property type="match status" value="1"/>
</dbReference>
<proteinExistence type="predicted"/>
<name>A0A239K6D4_9RHOB</name>
<keyword evidence="2" id="KW-1185">Reference proteome</keyword>
<protein>
    <recommendedName>
        <fullName evidence="3">TPR repeat</fullName>
    </recommendedName>
</protein>
<dbReference type="InterPro" id="IPR011990">
    <property type="entry name" value="TPR-like_helical_dom_sf"/>
</dbReference>
<dbReference type="EMBL" id="FZOY01000006">
    <property type="protein sequence ID" value="SNT13685.1"/>
    <property type="molecule type" value="Genomic_DNA"/>
</dbReference>
<evidence type="ECO:0008006" key="3">
    <source>
        <dbReference type="Google" id="ProtNLM"/>
    </source>
</evidence>
<organism evidence="1 2">
    <name type="scientific">Tropicimonas sediminicola</name>
    <dbReference type="NCBI Taxonomy" id="1031541"/>
    <lineage>
        <taxon>Bacteria</taxon>
        <taxon>Pseudomonadati</taxon>
        <taxon>Pseudomonadota</taxon>
        <taxon>Alphaproteobacteria</taxon>
        <taxon>Rhodobacterales</taxon>
        <taxon>Roseobacteraceae</taxon>
        <taxon>Tropicimonas</taxon>
    </lineage>
</organism>
<dbReference type="PANTHER" id="PTHR11102:SF160">
    <property type="entry name" value="ERAD-ASSOCIATED E3 UBIQUITIN-PROTEIN LIGASE COMPONENT HRD3"/>
    <property type="match status" value="1"/>
</dbReference>
<accession>A0A239K6D4</accession>
<evidence type="ECO:0000313" key="2">
    <source>
        <dbReference type="Proteomes" id="UP000198426"/>
    </source>
</evidence>
<dbReference type="AlphaFoldDB" id="A0A239K6D4"/>
<dbReference type="Proteomes" id="UP000198426">
    <property type="component" value="Unassembled WGS sequence"/>
</dbReference>
<sequence length="356" mass="38078">ELAATDNERWSALQLMREAMKRGEADAAIRLAGLLLKESDAVSRAEALRLLHPLAERGSGDALSMMVELSGSGSEAEVFDRYAAIIDARGDFHALAFALPLLPAERREEYLDRMVASTSCDFKSALRFGEALSKIGRAQEARRWLDIAAHLAGESPWSFVRMGDSYRDWFGGAASAEMMASYHKALAAGSPVARHRLLERYARPEAAEYDPEAAAAVFAEALTGLEGEALASILGRLRGSTEDVQTAVARRVDMAEPFARAAASGNAPAMREYGLFLRDRAADAGAMTEAMGWVARAAQGGDAVAMFELSRAHAYGIGLPADAGAAGYWLSEAAVAGEPKAAELLGQMRPQQLASR</sequence>
<dbReference type="InterPro" id="IPR050767">
    <property type="entry name" value="Sel1_AlgK"/>
</dbReference>
<feature type="non-terminal residue" evidence="1">
    <location>
        <position position="1"/>
    </location>
</feature>
<dbReference type="SUPFAM" id="SSF81901">
    <property type="entry name" value="HCP-like"/>
    <property type="match status" value="1"/>
</dbReference>
<dbReference type="Gene3D" id="1.25.40.10">
    <property type="entry name" value="Tetratricopeptide repeat domain"/>
    <property type="match status" value="1"/>
</dbReference>
<reference evidence="1 2" key="1">
    <citation type="submission" date="2017-06" db="EMBL/GenBank/DDBJ databases">
        <authorList>
            <person name="Kim H.J."/>
            <person name="Triplett B.A."/>
        </authorList>
    </citation>
    <scope>NUCLEOTIDE SEQUENCE [LARGE SCALE GENOMIC DNA]</scope>
    <source>
        <strain evidence="1 2">DSM 29339</strain>
    </source>
</reference>
<dbReference type="RefSeq" id="WP_176442907.1">
    <property type="nucleotide sequence ID" value="NZ_FZOY01000006.1"/>
</dbReference>